<dbReference type="AlphaFoldDB" id="A0A9X3WXF1"/>
<proteinExistence type="predicted"/>
<dbReference type="Proteomes" id="UP001145050">
    <property type="component" value="Unassembled WGS sequence"/>
</dbReference>
<dbReference type="Pfam" id="PF01370">
    <property type="entry name" value="Epimerase"/>
    <property type="match status" value="1"/>
</dbReference>
<dbReference type="GO" id="GO:0008446">
    <property type="term" value="F:GDP-mannose 4,6-dehydratase activity"/>
    <property type="evidence" value="ECO:0007669"/>
    <property type="project" value="UniProtKB-EC"/>
</dbReference>
<dbReference type="PANTHER" id="PTHR43574">
    <property type="entry name" value="EPIMERASE-RELATED"/>
    <property type="match status" value="1"/>
</dbReference>
<keyword evidence="4" id="KW-1185">Reference proteome</keyword>
<reference evidence="3" key="1">
    <citation type="submission" date="2022-06" db="EMBL/GenBank/DDBJ databases">
        <title>Aquibacillus sp. a new bacterium isolated from soil saline samples.</title>
        <authorList>
            <person name="Galisteo C."/>
            <person name="De La Haba R."/>
            <person name="Sanchez-Porro C."/>
            <person name="Ventosa A."/>
        </authorList>
    </citation>
    <scope>NUCLEOTIDE SEQUENCE</scope>
    <source>
        <strain evidence="3">3ASR75-11</strain>
    </source>
</reference>
<sequence length="313" mass="35955">MHILITGGAGFIGSHLSIRLLQQQHHITIIDSLHEYYSVERKEKQLHQIKKEGTFTFYQENLLDFDRVEKIFKRHQFDIVIHLAAVPGVSYSLKDPLLYVDYDIKATINVLKLAGETNVKHVIFASSSSVYGNKQDQSLSEEMATGRVISPYAASKFSAESFCHVYQDLYQFQLTILRFFTVYGSWGRPDMAIPLFIDRCLQDEPITVYGRQSSRDYTYIDDIVAGIASVLSLNHQNETFNLGSSQPVSMDRLLSIIRKHFPEMKIIDKTTRPGDVKETWANVEKAHKVFNYKPTISIEEGIERTIQWAKQQL</sequence>
<dbReference type="InterPro" id="IPR036291">
    <property type="entry name" value="NAD(P)-bd_dom_sf"/>
</dbReference>
<evidence type="ECO:0000313" key="4">
    <source>
        <dbReference type="Proteomes" id="UP001145050"/>
    </source>
</evidence>
<name>A0A9X3WXF1_9BACI</name>
<gene>
    <name evidence="3" type="ORF">NC797_11490</name>
</gene>
<dbReference type="PRINTS" id="PR01713">
    <property type="entry name" value="NUCEPIMERASE"/>
</dbReference>
<keyword evidence="1" id="KW-0520">NAD</keyword>
<dbReference type="Gene3D" id="3.90.25.10">
    <property type="entry name" value="UDP-galactose 4-epimerase, domain 1"/>
    <property type="match status" value="1"/>
</dbReference>
<evidence type="ECO:0000259" key="2">
    <source>
        <dbReference type="Pfam" id="PF01370"/>
    </source>
</evidence>
<protein>
    <submittedName>
        <fullName evidence="3">GDP-mannose 4,6-dehydratase</fullName>
        <ecNumber evidence="3">4.2.1.47</ecNumber>
    </submittedName>
</protein>
<keyword evidence="3" id="KW-0456">Lyase</keyword>
<dbReference type="EMBL" id="JAMQKB010000011">
    <property type="protein sequence ID" value="MDC3425129.1"/>
    <property type="molecule type" value="Genomic_DNA"/>
</dbReference>
<comment type="caution">
    <text evidence="3">The sequence shown here is derived from an EMBL/GenBank/DDBJ whole genome shotgun (WGS) entry which is preliminary data.</text>
</comment>
<evidence type="ECO:0000256" key="1">
    <source>
        <dbReference type="ARBA" id="ARBA00023027"/>
    </source>
</evidence>
<accession>A0A9X3WXF1</accession>
<evidence type="ECO:0000313" key="3">
    <source>
        <dbReference type="EMBL" id="MDC3425129.1"/>
    </source>
</evidence>
<dbReference type="EC" id="4.2.1.47" evidence="3"/>
<dbReference type="InterPro" id="IPR001509">
    <property type="entry name" value="Epimerase_deHydtase"/>
</dbReference>
<dbReference type="SUPFAM" id="SSF51735">
    <property type="entry name" value="NAD(P)-binding Rossmann-fold domains"/>
    <property type="match status" value="1"/>
</dbReference>
<dbReference type="Gene3D" id="3.40.50.720">
    <property type="entry name" value="NAD(P)-binding Rossmann-like Domain"/>
    <property type="match status" value="1"/>
</dbReference>
<dbReference type="RefSeq" id="WP_272436933.1">
    <property type="nucleotide sequence ID" value="NZ_JAMQKB010000011.1"/>
</dbReference>
<feature type="domain" description="NAD-dependent epimerase/dehydratase" evidence="2">
    <location>
        <begin position="3"/>
        <end position="243"/>
    </location>
</feature>
<organism evidence="3 4">
    <name type="scientific">Terrihalobacillus insolitus</name>
    <dbReference type="NCBI Taxonomy" id="2950438"/>
    <lineage>
        <taxon>Bacteria</taxon>
        <taxon>Bacillati</taxon>
        <taxon>Bacillota</taxon>
        <taxon>Bacilli</taxon>
        <taxon>Bacillales</taxon>
        <taxon>Bacillaceae</taxon>
        <taxon>Terrihalobacillus</taxon>
    </lineage>
</organism>